<evidence type="ECO:0008006" key="5">
    <source>
        <dbReference type="Google" id="ProtNLM"/>
    </source>
</evidence>
<evidence type="ECO:0000256" key="1">
    <source>
        <dbReference type="SAM" id="MobiDB-lite"/>
    </source>
</evidence>
<protein>
    <recommendedName>
        <fullName evidence="5">DUF2946 domain-containing protein</fullName>
    </recommendedName>
</protein>
<feature type="region of interest" description="Disordered" evidence="1">
    <location>
        <begin position="35"/>
        <end position="69"/>
    </location>
</feature>
<sequence length="133" mass="13587">MFGCLRLFRVLLAWLAIVAYVAPVAAHGAASTHAHTQAPSCHDEAGDRAVSGHAPATPEVAPVDTDDTHGATPGPSAMCCVAMCAPALPSSPLISAWSPRVHVTSDSSVADGIFVAFVTRLDRPPKPGIAPIG</sequence>
<name>A0A5C8PTL4_9HYPH</name>
<keyword evidence="4" id="KW-1185">Reference proteome</keyword>
<reference evidence="3 4" key="1">
    <citation type="submission" date="2019-06" db="EMBL/GenBank/DDBJ databases">
        <title>New taxonomy in bacterial strain CC-CFT640, isolated from vineyard.</title>
        <authorList>
            <person name="Lin S.-Y."/>
            <person name="Tsai C.-F."/>
            <person name="Young C.-C."/>
        </authorList>
    </citation>
    <scope>NUCLEOTIDE SEQUENCE [LARGE SCALE GENOMIC DNA]</scope>
    <source>
        <strain evidence="3 4">CC-CFT640</strain>
    </source>
</reference>
<evidence type="ECO:0000313" key="4">
    <source>
        <dbReference type="Proteomes" id="UP000321638"/>
    </source>
</evidence>
<gene>
    <name evidence="3" type="ORF">FHP25_05160</name>
</gene>
<comment type="caution">
    <text evidence="3">The sequence shown here is derived from an EMBL/GenBank/DDBJ whole genome shotgun (WGS) entry which is preliminary data.</text>
</comment>
<dbReference type="EMBL" id="VDUZ01000004">
    <property type="protein sequence ID" value="TXL80419.1"/>
    <property type="molecule type" value="Genomic_DNA"/>
</dbReference>
<dbReference type="OrthoDB" id="9882497at2"/>
<evidence type="ECO:0000256" key="2">
    <source>
        <dbReference type="SAM" id="SignalP"/>
    </source>
</evidence>
<evidence type="ECO:0000313" key="3">
    <source>
        <dbReference type="EMBL" id="TXL80419.1"/>
    </source>
</evidence>
<keyword evidence="2" id="KW-0732">Signal</keyword>
<proteinExistence type="predicted"/>
<dbReference type="AlphaFoldDB" id="A0A5C8PTL4"/>
<dbReference type="RefSeq" id="WP_147845834.1">
    <property type="nucleotide sequence ID" value="NZ_VDUZ01000004.1"/>
</dbReference>
<dbReference type="Proteomes" id="UP000321638">
    <property type="component" value="Unassembled WGS sequence"/>
</dbReference>
<feature type="chain" id="PRO_5022925568" description="DUF2946 domain-containing protein" evidence="2">
    <location>
        <begin position="22"/>
        <end position="133"/>
    </location>
</feature>
<accession>A0A5C8PTL4</accession>
<feature type="signal peptide" evidence="2">
    <location>
        <begin position="1"/>
        <end position="21"/>
    </location>
</feature>
<organism evidence="3 4">
    <name type="scientific">Vineibacter terrae</name>
    <dbReference type="NCBI Taxonomy" id="2586908"/>
    <lineage>
        <taxon>Bacteria</taxon>
        <taxon>Pseudomonadati</taxon>
        <taxon>Pseudomonadota</taxon>
        <taxon>Alphaproteobacteria</taxon>
        <taxon>Hyphomicrobiales</taxon>
        <taxon>Vineibacter</taxon>
    </lineage>
</organism>